<dbReference type="Proteomes" id="UP000003781">
    <property type="component" value="Unassembled WGS sequence"/>
</dbReference>
<evidence type="ECO:0000313" key="2">
    <source>
        <dbReference type="EMBL" id="EAZ93579.1"/>
    </source>
</evidence>
<keyword evidence="3" id="KW-1185">Reference proteome</keyword>
<dbReference type="EMBL" id="AAXW01000002">
    <property type="protein sequence ID" value="EAZ93579.1"/>
    <property type="molecule type" value="Genomic_DNA"/>
</dbReference>
<feature type="region of interest" description="Disordered" evidence="1">
    <location>
        <begin position="1"/>
        <end position="20"/>
    </location>
</feature>
<evidence type="ECO:0000313" key="3">
    <source>
        <dbReference type="Proteomes" id="UP000003781"/>
    </source>
</evidence>
<gene>
    <name evidence="2" type="ORF">CY0110_17327</name>
</gene>
<comment type="caution">
    <text evidence="2">The sequence shown here is derived from an EMBL/GenBank/DDBJ whole genome shotgun (WGS) entry which is preliminary data.</text>
</comment>
<dbReference type="AlphaFoldDB" id="A3IIE7"/>
<proteinExistence type="predicted"/>
<reference evidence="2 3" key="1">
    <citation type="submission" date="2007-03" db="EMBL/GenBank/DDBJ databases">
        <authorList>
            <person name="Stal L."/>
            <person name="Ferriera S."/>
            <person name="Johnson J."/>
            <person name="Kravitz S."/>
            <person name="Beeson K."/>
            <person name="Sutton G."/>
            <person name="Rogers Y.-H."/>
            <person name="Friedman R."/>
            <person name="Frazier M."/>
            <person name="Venter J.C."/>
        </authorList>
    </citation>
    <scope>NUCLEOTIDE SEQUENCE [LARGE SCALE GENOMIC DNA]</scope>
    <source>
        <strain evidence="2 3">CCY0110</strain>
    </source>
</reference>
<name>A3IIE7_9CHRO</name>
<organism evidence="2 3">
    <name type="scientific">Crocosphaera chwakensis CCY0110</name>
    <dbReference type="NCBI Taxonomy" id="391612"/>
    <lineage>
        <taxon>Bacteria</taxon>
        <taxon>Bacillati</taxon>
        <taxon>Cyanobacteriota</taxon>
        <taxon>Cyanophyceae</taxon>
        <taxon>Oscillatoriophycideae</taxon>
        <taxon>Chroococcales</taxon>
        <taxon>Aphanothecaceae</taxon>
        <taxon>Crocosphaera</taxon>
        <taxon>Crocosphaera chwakensis</taxon>
    </lineage>
</organism>
<evidence type="ECO:0000256" key="1">
    <source>
        <dbReference type="SAM" id="MobiDB-lite"/>
    </source>
</evidence>
<protein>
    <submittedName>
        <fullName evidence="2">Uncharacterized protein</fullName>
    </submittedName>
</protein>
<accession>A3IIE7</accession>
<sequence>MEHRSYIKVIKSLRATPRKP</sequence>